<reference evidence="1" key="1">
    <citation type="submission" date="2021-06" db="EMBL/GenBank/DDBJ databases">
        <authorList>
            <person name="Kallberg Y."/>
            <person name="Tangrot J."/>
            <person name="Rosling A."/>
        </authorList>
    </citation>
    <scope>NUCLEOTIDE SEQUENCE</scope>
    <source>
        <strain evidence="1">AU212A</strain>
    </source>
</reference>
<keyword evidence="2" id="KW-1185">Reference proteome</keyword>
<gene>
    <name evidence="1" type="ORF">SCALOS_LOCUS5838</name>
</gene>
<dbReference type="Proteomes" id="UP000789860">
    <property type="component" value="Unassembled WGS sequence"/>
</dbReference>
<feature type="non-terminal residue" evidence="1">
    <location>
        <position position="1"/>
    </location>
</feature>
<organism evidence="1 2">
    <name type="scientific">Scutellospora calospora</name>
    <dbReference type="NCBI Taxonomy" id="85575"/>
    <lineage>
        <taxon>Eukaryota</taxon>
        <taxon>Fungi</taxon>
        <taxon>Fungi incertae sedis</taxon>
        <taxon>Mucoromycota</taxon>
        <taxon>Glomeromycotina</taxon>
        <taxon>Glomeromycetes</taxon>
        <taxon>Diversisporales</taxon>
        <taxon>Gigasporaceae</taxon>
        <taxon>Scutellospora</taxon>
    </lineage>
</organism>
<protein>
    <submittedName>
        <fullName evidence="1">1765_t:CDS:1</fullName>
    </submittedName>
</protein>
<sequence length="45" mass="4815">ANLEIVFGIKSLDFKLALDPNSDTSLGHIKNLDLGTGLSKEELTS</sequence>
<name>A0ACA9M540_9GLOM</name>
<accession>A0ACA9M540</accession>
<evidence type="ECO:0000313" key="1">
    <source>
        <dbReference type="EMBL" id="CAG8570668.1"/>
    </source>
</evidence>
<dbReference type="EMBL" id="CAJVPM010010166">
    <property type="protein sequence ID" value="CAG8570668.1"/>
    <property type="molecule type" value="Genomic_DNA"/>
</dbReference>
<evidence type="ECO:0000313" key="2">
    <source>
        <dbReference type="Proteomes" id="UP000789860"/>
    </source>
</evidence>
<comment type="caution">
    <text evidence="1">The sequence shown here is derived from an EMBL/GenBank/DDBJ whole genome shotgun (WGS) entry which is preliminary data.</text>
</comment>
<proteinExistence type="predicted"/>